<dbReference type="Gene3D" id="3.40.1000.10">
    <property type="entry name" value="Mog1/PsbP, alpha/beta/alpha sandwich"/>
    <property type="match status" value="1"/>
</dbReference>
<evidence type="ECO:0000259" key="1">
    <source>
        <dbReference type="Pfam" id="PF01789"/>
    </source>
</evidence>
<dbReference type="PANTHER" id="PTHR31407">
    <property type="match status" value="1"/>
</dbReference>
<reference evidence="2" key="1">
    <citation type="submission" date="2018-02" db="EMBL/GenBank/DDBJ databases">
        <title>Rhizophora mucronata_Transcriptome.</title>
        <authorList>
            <person name="Meera S.P."/>
            <person name="Sreeshan A."/>
            <person name="Augustine A."/>
        </authorList>
    </citation>
    <scope>NUCLEOTIDE SEQUENCE</scope>
    <source>
        <tissue evidence="2">Leaf</tissue>
    </source>
</reference>
<protein>
    <submittedName>
        <fullName evidence="2">PsbP domain-containing protein 5ic</fullName>
    </submittedName>
</protein>
<accession>A0A2P2LD04</accession>
<dbReference type="SUPFAM" id="SSF55724">
    <property type="entry name" value="Mog1p/PsbP-like"/>
    <property type="match status" value="1"/>
</dbReference>
<dbReference type="InterPro" id="IPR016123">
    <property type="entry name" value="Mog1/PsbP_a/b/a-sand"/>
</dbReference>
<dbReference type="Pfam" id="PF01789">
    <property type="entry name" value="PsbP"/>
    <property type="match status" value="1"/>
</dbReference>
<dbReference type="InterPro" id="IPR002683">
    <property type="entry name" value="PsbP_C"/>
</dbReference>
<dbReference type="GO" id="GO:0005509">
    <property type="term" value="F:calcium ion binding"/>
    <property type="evidence" value="ECO:0007669"/>
    <property type="project" value="InterPro"/>
</dbReference>
<dbReference type="GO" id="GO:0019898">
    <property type="term" value="C:extrinsic component of membrane"/>
    <property type="evidence" value="ECO:0007669"/>
    <property type="project" value="InterPro"/>
</dbReference>
<feature type="domain" description="PsbP C-terminal" evidence="1">
    <location>
        <begin position="182"/>
        <end position="282"/>
    </location>
</feature>
<organism evidence="2">
    <name type="scientific">Rhizophora mucronata</name>
    <name type="common">Asiatic mangrove</name>
    <dbReference type="NCBI Taxonomy" id="61149"/>
    <lineage>
        <taxon>Eukaryota</taxon>
        <taxon>Viridiplantae</taxon>
        <taxon>Streptophyta</taxon>
        <taxon>Embryophyta</taxon>
        <taxon>Tracheophyta</taxon>
        <taxon>Spermatophyta</taxon>
        <taxon>Magnoliopsida</taxon>
        <taxon>eudicotyledons</taxon>
        <taxon>Gunneridae</taxon>
        <taxon>Pentapetalae</taxon>
        <taxon>rosids</taxon>
        <taxon>fabids</taxon>
        <taxon>Malpighiales</taxon>
        <taxon>Rhizophoraceae</taxon>
        <taxon>Rhizophora</taxon>
    </lineage>
</organism>
<dbReference type="GO" id="GO:0009654">
    <property type="term" value="C:photosystem II oxygen evolving complex"/>
    <property type="evidence" value="ECO:0007669"/>
    <property type="project" value="InterPro"/>
</dbReference>
<name>A0A2P2LD04_RHIMU</name>
<proteinExistence type="predicted"/>
<evidence type="ECO:0000313" key="2">
    <source>
        <dbReference type="EMBL" id="MBX15855.1"/>
    </source>
</evidence>
<dbReference type="EMBL" id="GGEC01035371">
    <property type="protein sequence ID" value="MBX15855.1"/>
    <property type="molecule type" value="Transcribed_RNA"/>
</dbReference>
<dbReference type="PANTHER" id="PTHR31407:SF7">
    <property type="entry name" value="PSBP DOMAIN-CONTAINING PROTEIN 5, CHLOROPLASTIC"/>
    <property type="match status" value="1"/>
</dbReference>
<sequence>MAMSLLSSLPVPSIHHHHVHRRHFFRKQSSALLKQRECKLEERVVGCSCASSSSPKFRQQIGFCRRDLMLSALSSSLTTAFPFSGYLAKEEDLKMASLVDEINAYTYLYPVELPSKKFLFKWVESRKPERYSSAAPLSPDARLRIVSERVDIIDNLIISVLIGPPNLQFIKSKDKSIWAAKDVADSVLSDKSALKVTTSQRLAESSFLDAHASEVDGEKYWYYEYLVRKSPTKTAQEPNLYRHYVASTAERDGYLYTLNASTLSKQWEKMGPLLEKTVASFRLLPPTNDYVPPYKDPWRFW</sequence>
<dbReference type="GO" id="GO:0015979">
    <property type="term" value="P:photosynthesis"/>
    <property type="evidence" value="ECO:0007669"/>
    <property type="project" value="InterPro"/>
</dbReference>
<dbReference type="AlphaFoldDB" id="A0A2P2LD04"/>